<dbReference type="GO" id="GO:0005763">
    <property type="term" value="C:mitochondrial small ribosomal subunit"/>
    <property type="evidence" value="ECO:0007669"/>
    <property type="project" value="TreeGrafter"/>
</dbReference>
<gene>
    <name evidence="2" type="ORF">RclHR1_01330010</name>
</gene>
<proteinExistence type="predicted"/>
<dbReference type="Pfam" id="PF12298">
    <property type="entry name" value="Bot1p"/>
    <property type="match status" value="1"/>
</dbReference>
<feature type="compositionally biased region" description="Basic and acidic residues" evidence="1">
    <location>
        <begin position="43"/>
        <end position="58"/>
    </location>
</feature>
<reference evidence="2 3" key="1">
    <citation type="submission" date="2017-11" db="EMBL/GenBank/DDBJ databases">
        <title>The genome of Rhizophagus clarus HR1 reveals common genetic basis of auxotrophy among arbuscular mycorrhizal fungi.</title>
        <authorList>
            <person name="Kobayashi Y."/>
        </authorList>
    </citation>
    <scope>NUCLEOTIDE SEQUENCE [LARGE SCALE GENOMIC DNA]</scope>
    <source>
        <strain evidence="2 3">HR1</strain>
    </source>
</reference>
<evidence type="ECO:0008006" key="4">
    <source>
        <dbReference type="Google" id="ProtNLM"/>
    </source>
</evidence>
<protein>
    <recommendedName>
        <fullName evidence="4">Eukaryotic mitochondrial regulator protein-domain-containing protein</fullName>
    </recommendedName>
</protein>
<feature type="region of interest" description="Disordered" evidence="1">
    <location>
        <begin position="39"/>
        <end position="69"/>
    </location>
</feature>
<dbReference type="GO" id="GO:0003735">
    <property type="term" value="F:structural constituent of ribosome"/>
    <property type="evidence" value="ECO:0007669"/>
    <property type="project" value="TreeGrafter"/>
</dbReference>
<dbReference type="AlphaFoldDB" id="A0A2Z6R281"/>
<dbReference type="GO" id="GO:0032543">
    <property type="term" value="P:mitochondrial translation"/>
    <property type="evidence" value="ECO:0007669"/>
    <property type="project" value="TreeGrafter"/>
</dbReference>
<accession>A0A2Z6R281</accession>
<dbReference type="PANTHER" id="PTHR28158">
    <property type="entry name" value="37S RIBOSOMAL PROTEIN S35, MITOCHONDRIAL"/>
    <property type="match status" value="1"/>
</dbReference>
<dbReference type="Proteomes" id="UP000247702">
    <property type="component" value="Unassembled WGS sequence"/>
</dbReference>
<name>A0A2Z6R281_9GLOM</name>
<evidence type="ECO:0000256" key="1">
    <source>
        <dbReference type="SAM" id="MobiDB-lite"/>
    </source>
</evidence>
<keyword evidence="3" id="KW-1185">Reference proteome</keyword>
<dbReference type="InterPro" id="IPR021036">
    <property type="entry name" value="Ribosomal_mS45"/>
</dbReference>
<sequence length="297" mass="34562">MRMISITLKQTSISTSVYTRKQLLCSLCYNHKRTYHSTPALLNKDETPPPPIEEKENADTPQPEAPKVSKRIRRPKYKLWLVNEGKNFTNIYDKPNYLGGSIPFPMNPLFKPQPPLNDRTKEEIWLKFTQEGQIPRKIGIDYGISLKRVEAILKLKKLEKDMVGKGITLQQNLCEKIEKMLGARSFCVEPLTDTLPNVGKPNFETVDENRDFSEKDAAKLLRRPTLAKIREKESKEEFFSLDENSTKDKQMITLVGRDERETNQRFQFKFKTIGKDQNVILRDRDGSLYKIKKELIR</sequence>
<dbReference type="EMBL" id="BEXD01000369">
    <property type="protein sequence ID" value="GBB86856.1"/>
    <property type="molecule type" value="Genomic_DNA"/>
</dbReference>
<dbReference type="STRING" id="94130.A0A2Z6R281"/>
<comment type="caution">
    <text evidence="2">The sequence shown here is derived from an EMBL/GenBank/DDBJ whole genome shotgun (WGS) entry which is preliminary data.</text>
</comment>
<evidence type="ECO:0000313" key="3">
    <source>
        <dbReference type="Proteomes" id="UP000247702"/>
    </source>
</evidence>
<organism evidence="2 3">
    <name type="scientific">Rhizophagus clarus</name>
    <dbReference type="NCBI Taxonomy" id="94130"/>
    <lineage>
        <taxon>Eukaryota</taxon>
        <taxon>Fungi</taxon>
        <taxon>Fungi incertae sedis</taxon>
        <taxon>Mucoromycota</taxon>
        <taxon>Glomeromycotina</taxon>
        <taxon>Glomeromycetes</taxon>
        <taxon>Glomerales</taxon>
        <taxon>Glomeraceae</taxon>
        <taxon>Rhizophagus</taxon>
    </lineage>
</organism>
<dbReference type="PANTHER" id="PTHR28158:SF1">
    <property type="entry name" value="SMALL RIBOSOMAL SUBUNIT PROTEIN MS45"/>
    <property type="match status" value="1"/>
</dbReference>
<evidence type="ECO:0000313" key="2">
    <source>
        <dbReference type="EMBL" id="GBB86856.1"/>
    </source>
</evidence>